<dbReference type="HOGENOM" id="CLU_179911_0_0_6"/>
<dbReference type="AlphaFoldDB" id="A0A077P2W2"/>
<dbReference type="EMBL" id="CBSX010000102">
    <property type="protein sequence ID" value="CDH05385.1"/>
    <property type="molecule type" value="Genomic_DNA"/>
</dbReference>
<dbReference type="Proteomes" id="UP000028483">
    <property type="component" value="Unassembled WGS sequence"/>
</dbReference>
<organism evidence="1 2">
    <name type="scientific">Xenorhabdus bovienii str. oregonense</name>
    <dbReference type="NCBI Taxonomy" id="1398202"/>
    <lineage>
        <taxon>Bacteria</taxon>
        <taxon>Pseudomonadati</taxon>
        <taxon>Pseudomonadota</taxon>
        <taxon>Gammaproteobacteria</taxon>
        <taxon>Enterobacterales</taxon>
        <taxon>Morganellaceae</taxon>
        <taxon>Xenorhabdus</taxon>
    </lineage>
</organism>
<reference evidence="1" key="1">
    <citation type="submission" date="2013-07" db="EMBL/GenBank/DDBJ databases">
        <title>Sub-species coevolution in mutualistic symbiosis.</title>
        <authorList>
            <person name="Murfin K."/>
            <person name="Klassen J."/>
            <person name="Lee M."/>
            <person name="Forst S."/>
            <person name="Stock P."/>
            <person name="Goodrich-Blair H."/>
        </authorList>
    </citation>
    <scope>NUCLEOTIDE SEQUENCE [LARGE SCALE GENOMIC DNA]</scope>
    <source>
        <strain evidence="1">Oregonense</strain>
    </source>
</reference>
<gene>
    <name evidence="1" type="ORF">XBO1_1900002</name>
</gene>
<evidence type="ECO:0000313" key="1">
    <source>
        <dbReference type="EMBL" id="CDH05385.1"/>
    </source>
</evidence>
<accession>A0A077P2W2</accession>
<evidence type="ECO:0000313" key="2">
    <source>
        <dbReference type="Proteomes" id="UP000028483"/>
    </source>
</evidence>
<sequence length="108" mass="12433">MSDGMTPMNEDIAKNIVFDKLLGENSIPVRLRTKSSFSMDEIKILYQALDFLIDFYHEKTEIPKQLALAFVDVYGAFSFREGMYDEKMLNELEDIGIELQDKATQLLS</sequence>
<comment type="caution">
    <text evidence="1">The sequence shown here is derived from an EMBL/GenBank/DDBJ whole genome shotgun (WGS) entry which is preliminary data.</text>
</comment>
<protein>
    <submittedName>
        <fullName evidence="1">Uncharacterized protein</fullName>
    </submittedName>
</protein>
<name>A0A077P2W2_XENBV</name>
<proteinExistence type="predicted"/>